<gene>
    <name evidence="1" type="ORF">E2C01_057166</name>
</gene>
<proteinExistence type="predicted"/>
<accession>A0A5B7H2M0</accession>
<dbReference type="Proteomes" id="UP000324222">
    <property type="component" value="Unassembled WGS sequence"/>
</dbReference>
<reference evidence="1 2" key="1">
    <citation type="submission" date="2019-05" db="EMBL/GenBank/DDBJ databases">
        <title>Another draft genome of Portunus trituberculatus and its Hox gene families provides insights of decapod evolution.</title>
        <authorList>
            <person name="Jeong J.-H."/>
            <person name="Song I."/>
            <person name="Kim S."/>
            <person name="Choi T."/>
            <person name="Kim D."/>
            <person name="Ryu S."/>
            <person name="Kim W."/>
        </authorList>
    </citation>
    <scope>NUCLEOTIDE SEQUENCE [LARGE SCALE GENOMIC DNA]</scope>
    <source>
        <tissue evidence="1">Muscle</tissue>
    </source>
</reference>
<name>A0A5B7H2M0_PORTR</name>
<sequence>MPGKQPWRGGFSASLLSGQTVMCSRCVAHISCCRKWRKEDVAILTISEEQKCEGMGVMHLQLDNGASVDVKVFVVSDKPLGFPFVLGMNSVMAFGGVSVNAHRQVRFGIEDAQICVRGTPCMCCRLTRGGDRREKRETRRCVRVTAKTVLSAALLVLCSVNKLQLGEQCFKLRPATETKRKEARAS</sequence>
<dbReference type="AlphaFoldDB" id="A0A5B7H2M0"/>
<dbReference type="OrthoDB" id="6367876at2759"/>
<keyword evidence="2" id="KW-1185">Reference proteome</keyword>
<evidence type="ECO:0000313" key="2">
    <source>
        <dbReference type="Proteomes" id="UP000324222"/>
    </source>
</evidence>
<organism evidence="1 2">
    <name type="scientific">Portunus trituberculatus</name>
    <name type="common">Swimming crab</name>
    <name type="synonym">Neptunus trituberculatus</name>
    <dbReference type="NCBI Taxonomy" id="210409"/>
    <lineage>
        <taxon>Eukaryota</taxon>
        <taxon>Metazoa</taxon>
        <taxon>Ecdysozoa</taxon>
        <taxon>Arthropoda</taxon>
        <taxon>Crustacea</taxon>
        <taxon>Multicrustacea</taxon>
        <taxon>Malacostraca</taxon>
        <taxon>Eumalacostraca</taxon>
        <taxon>Eucarida</taxon>
        <taxon>Decapoda</taxon>
        <taxon>Pleocyemata</taxon>
        <taxon>Brachyura</taxon>
        <taxon>Eubrachyura</taxon>
        <taxon>Portunoidea</taxon>
        <taxon>Portunidae</taxon>
        <taxon>Portuninae</taxon>
        <taxon>Portunus</taxon>
    </lineage>
</organism>
<dbReference type="EMBL" id="VSRR010020384">
    <property type="protein sequence ID" value="MPC63074.1"/>
    <property type="molecule type" value="Genomic_DNA"/>
</dbReference>
<protein>
    <submittedName>
        <fullName evidence="1">Uncharacterized protein</fullName>
    </submittedName>
</protein>
<evidence type="ECO:0000313" key="1">
    <source>
        <dbReference type="EMBL" id="MPC63074.1"/>
    </source>
</evidence>
<comment type="caution">
    <text evidence="1">The sequence shown here is derived from an EMBL/GenBank/DDBJ whole genome shotgun (WGS) entry which is preliminary data.</text>
</comment>